<gene>
    <name evidence="1" type="primary">SIZ1_3</name>
    <name evidence="1" type="ORF">Zm00014a_001419</name>
</gene>
<organism evidence="1 2">
    <name type="scientific">Zea mays</name>
    <name type="common">Maize</name>
    <dbReference type="NCBI Taxonomy" id="4577"/>
    <lineage>
        <taxon>Eukaryota</taxon>
        <taxon>Viridiplantae</taxon>
        <taxon>Streptophyta</taxon>
        <taxon>Embryophyta</taxon>
        <taxon>Tracheophyta</taxon>
        <taxon>Spermatophyta</taxon>
        <taxon>Magnoliopsida</taxon>
        <taxon>Liliopsida</taxon>
        <taxon>Poales</taxon>
        <taxon>Poaceae</taxon>
        <taxon>PACMAD clade</taxon>
        <taxon>Panicoideae</taxon>
        <taxon>Andropogonodae</taxon>
        <taxon>Andropogoneae</taxon>
        <taxon>Tripsacinae</taxon>
        <taxon>Zea</taxon>
    </lineage>
</organism>
<dbReference type="EMBL" id="NCVQ01000003">
    <property type="protein sequence ID" value="PWZ41237.1"/>
    <property type="molecule type" value="Genomic_DNA"/>
</dbReference>
<dbReference type="PANTHER" id="PTHR10782:SF102">
    <property type="entry name" value="E3 SUMO-PROTEIN LIGASE SIZ1"/>
    <property type="match status" value="1"/>
</dbReference>
<comment type="caution">
    <text evidence="1">The sequence shown here is derived from an EMBL/GenBank/DDBJ whole genome shotgun (WGS) entry which is preliminary data.</text>
</comment>
<dbReference type="GO" id="GO:0019787">
    <property type="term" value="F:ubiquitin-like protein transferase activity"/>
    <property type="evidence" value="ECO:0007669"/>
    <property type="project" value="UniProtKB-ARBA"/>
</dbReference>
<dbReference type="PANTHER" id="PTHR10782">
    <property type="entry name" value="ZINC FINGER MIZ DOMAIN-CONTAINING PROTEIN"/>
    <property type="match status" value="1"/>
</dbReference>
<name>A0A3L6G2C7_MAIZE</name>
<protein>
    <submittedName>
        <fullName evidence="1">E3 SUMO-protein ligase SIZ1</fullName>
    </submittedName>
</protein>
<evidence type="ECO:0000313" key="1">
    <source>
        <dbReference type="EMBL" id="PWZ41237.1"/>
    </source>
</evidence>
<accession>A0A3L6G2C7</accession>
<dbReference type="Proteomes" id="UP000251960">
    <property type="component" value="Chromosome 2"/>
</dbReference>
<evidence type="ECO:0000313" key="2">
    <source>
        <dbReference type="Proteomes" id="UP000251960"/>
    </source>
</evidence>
<dbReference type="GO" id="GO:0016874">
    <property type="term" value="F:ligase activity"/>
    <property type="evidence" value="ECO:0007669"/>
    <property type="project" value="UniProtKB-KW"/>
</dbReference>
<dbReference type="AlphaFoldDB" id="A0A3L6G2C7"/>
<sequence length="128" mass="14496">MRSNELRLALQAGFDPARAKRRQKASAEKKATVAARDKQVWCILINDKVQFRMQWPQYAELQVNGIPVRVMTRPGSQLLGINGRDDGPLVTTCSREGINKISLSRVDARTFCFGVRIVRRTVPQVLFI</sequence>
<keyword evidence="1" id="KW-0436">Ligase</keyword>
<proteinExistence type="predicted"/>
<reference evidence="1 2" key="1">
    <citation type="journal article" date="2018" name="Nat. Genet.">
        <title>Extensive intraspecific gene order and gene structural variations between Mo17 and other maize genomes.</title>
        <authorList>
            <person name="Sun S."/>
            <person name="Zhou Y."/>
            <person name="Chen J."/>
            <person name="Shi J."/>
            <person name="Zhao H."/>
            <person name="Zhao H."/>
            <person name="Song W."/>
            <person name="Zhang M."/>
            <person name="Cui Y."/>
            <person name="Dong X."/>
            <person name="Liu H."/>
            <person name="Ma X."/>
            <person name="Jiao Y."/>
            <person name="Wang B."/>
            <person name="Wei X."/>
            <person name="Stein J.C."/>
            <person name="Glaubitz J.C."/>
            <person name="Lu F."/>
            <person name="Yu G."/>
            <person name="Liang C."/>
            <person name="Fengler K."/>
            <person name="Li B."/>
            <person name="Rafalski A."/>
            <person name="Schnable P.S."/>
            <person name="Ware D.H."/>
            <person name="Buckler E.S."/>
            <person name="Lai J."/>
        </authorList>
    </citation>
    <scope>NUCLEOTIDE SEQUENCE [LARGE SCALE GENOMIC DNA]</scope>
    <source>
        <strain evidence="2">cv. Missouri 17</strain>
        <tissue evidence="1">Seedling</tissue>
    </source>
</reference>